<organism evidence="1 2">
    <name type="scientific">Testicularia cyperi</name>
    <dbReference type="NCBI Taxonomy" id="1882483"/>
    <lineage>
        <taxon>Eukaryota</taxon>
        <taxon>Fungi</taxon>
        <taxon>Dikarya</taxon>
        <taxon>Basidiomycota</taxon>
        <taxon>Ustilaginomycotina</taxon>
        <taxon>Ustilaginomycetes</taxon>
        <taxon>Ustilaginales</taxon>
        <taxon>Anthracoideaceae</taxon>
        <taxon>Testicularia</taxon>
    </lineage>
</organism>
<dbReference type="AlphaFoldDB" id="A0A317XR79"/>
<keyword evidence="2" id="KW-1185">Reference proteome</keyword>
<dbReference type="EMBL" id="KZ819192">
    <property type="protein sequence ID" value="PWZ00602.1"/>
    <property type="molecule type" value="Genomic_DNA"/>
</dbReference>
<gene>
    <name evidence="1" type="ORF">BCV70DRAFT_98117</name>
</gene>
<accession>A0A317XR79</accession>
<dbReference type="Proteomes" id="UP000246740">
    <property type="component" value="Unassembled WGS sequence"/>
</dbReference>
<evidence type="ECO:0000313" key="1">
    <source>
        <dbReference type="EMBL" id="PWZ00602.1"/>
    </source>
</evidence>
<sequence>MAIGIHTQANTVQCTVRFVPAISNLPSPVRSRAEFVLGLMLRIALCHAVLYPTSPVDDGPTAHHSTQAYTHTHIYTHTRLLRHNLPTHQHPNAQCGRMRVLIDRPHGRQGVTELSDTS</sequence>
<reference evidence="1 2" key="1">
    <citation type="journal article" date="2018" name="Mol. Biol. Evol.">
        <title>Broad Genomic Sampling Reveals a Smut Pathogenic Ancestry of the Fungal Clade Ustilaginomycotina.</title>
        <authorList>
            <person name="Kijpornyongpan T."/>
            <person name="Mondo S.J."/>
            <person name="Barry K."/>
            <person name="Sandor L."/>
            <person name="Lee J."/>
            <person name="Lipzen A."/>
            <person name="Pangilinan J."/>
            <person name="LaButti K."/>
            <person name="Hainaut M."/>
            <person name="Henrissat B."/>
            <person name="Grigoriev I.V."/>
            <person name="Spatafora J.W."/>
            <person name="Aime M.C."/>
        </authorList>
    </citation>
    <scope>NUCLEOTIDE SEQUENCE [LARGE SCALE GENOMIC DNA]</scope>
    <source>
        <strain evidence="1 2">MCA 3645</strain>
    </source>
</reference>
<dbReference type="InParanoid" id="A0A317XR79"/>
<protein>
    <submittedName>
        <fullName evidence="1">Uncharacterized protein</fullName>
    </submittedName>
</protein>
<evidence type="ECO:0000313" key="2">
    <source>
        <dbReference type="Proteomes" id="UP000246740"/>
    </source>
</evidence>
<name>A0A317XR79_9BASI</name>
<proteinExistence type="predicted"/>